<reference evidence="2" key="5">
    <citation type="journal article" date="2021" name="G3 (Bethesda)">
        <title>Aegilops tauschii genome assembly Aet v5.0 features greater sequence contiguity and improved annotation.</title>
        <authorList>
            <person name="Wang L."/>
            <person name="Zhu T."/>
            <person name="Rodriguez J.C."/>
            <person name="Deal K.R."/>
            <person name="Dubcovsky J."/>
            <person name="McGuire P.E."/>
            <person name="Lux T."/>
            <person name="Spannagl M."/>
            <person name="Mayer K.F.X."/>
            <person name="Baldrich P."/>
            <person name="Meyers B.C."/>
            <person name="Huo N."/>
            <person name="Gu Y.Q."/>
            <person name="Zhou H."/>
            <person name="Devos K.M."/>
            <person name="Bennetzen J.L."/>
            <person name="Unver T."/>
            <person name="Budak H."/>
            <person name="Gulick P.J."/>
            <person name="Galiba G."/>
            <person name="Kalapos B."/>
            <person name="Nelson D.R."/>
            <person name="Li P."/>
            <person name="You F.M."/>
            <person name="Luo M.C."/>
            <person name="Dvorak J."/>
        </authorList>
    </citation>
    <scope>NUCLEOTIDE SEQUENCE [LARGE SCALE GENOMIC DNA]</scope>
    <source>
        <strain evidence="2">cv. AL8/78</strain>
    </source>
</reference>
<feature type="compositionally biased region" description="Basic and acidic residues" evidence="1">
    <location>
        <begin position="15"/>
        <end position="28"/>
    </location>
</feature>
<feature type="compositionally biased region" description="Low complexity" evidence="1">
    <location>
        <begin position="54"/>
        <end position="64"/>
    </location>
</feature>
<feature type="compositionally biased region" description="Polar residues" evidence="1">
    <location>
        <begin position="101"/>
        <end position="115"/>
    </location>
</feature>
<feature type="region of interest" description="Disordered" evidence="1">
    <location>
        <begin position="1"/>
        <end position="176"/>
    </location>
</feature>
<reference evidence="2" key="3">
    <citation type="journal article" date="2017" name="Nature">
        <title>Genome sequence of the progenitor of the wheat D genome Aegilops tauschii.</title>
        <authorList>
            <person name="Luo M.C."/>
            <person name="Gu Y.Q."/>
            <person name="Puiu D."/>
            <person name="Wang H."/>
            <person name="Twardziok S.O."/>
            <person name="Deal K.R."/>
            <person name="Huo N."/>
            <person name="Zhu T."/>
            <person name="Wang L."/>
            <person name="Wang Y."/>
            <person name="McGuire P.E."/>
            <person name="Liu S."/>
            <person name="Long H."/>
            <person name="Ramasamy R.K."/>
            <person name="Rodriguez J.C."/>
            <person name="Van S.L."/>
            <person name="Yuan L."/>
            <person name="Wang Z."/>
            <person name="Xia Z."/>
            <person name="Xiao L."/>
            <person name="Anderson O.D."/>
            <person name="Ouyang S."/>
            <person name="Liang Y."/>
            <person name="Zimin A.V."/>
            <person name="Pertea G."/>
            <person name="Qi P."/>
            <person name="Bennetzen J.L."/>
            <person name="Dai X."/>
            <person name="Dawson M.W."/>
            <person name="Muller H.G."/>
            <person name="Kugler K."/>
            <person name="Rivarola-Duarte L."/>
            <person name="Spannagl M."/>
            <person name="Mayer K.F.X."/>
            <person name="Lu F.H."/>
            <person name="Bevan M.W."/>
            <person name="Leroy P."/>
            <person name="Li P."/>
            <person name="You F.M."/>
            <person name="Sun Q."/>
            <person name="Liu Z."/>
            <person name="Lyons E."/>
            <person name="Wicker T."/>
            <person name="Salzberg S.L."/>
            <person name="Devos K.M."/>
            <person name="Dvorak J."/>
        </authorList>
    </citation>
    <scope>NUCLEOTIDE SEQUENCE [LARGE SCALE GENOMIC DNA]</scope>
    <source>
        <strain evidence="2">cv. AL8/78</strain>
    </source>
</reference>
<name>A0A453J058_AEGTS</name>
<evidence type="ECO:0000313" key="2">
    <source>
        <dbReference type="EnsemblPlants" id="AET4Gv20742000.43"/>
    </source>
</evidence>
<dbReference type="Gramene" id="AET4Gv20742000.43">
    <property type="protein sequence ID" value="AET4Gv20742000.43"/>
    <property type="gene ID" value="AET4Gv20742000"/>
</dbReference>
<feature type="compositionally biased region" description="Pro residues" evidence="1">
    <location>
        <begin position="147"/>
        <end position="161"/>
    </location>
</feature>
<evidence type="ECO:0000256" key="1">
    <source>
        <dbReference type="SAM" id="MobiDB-lite"/>
    </source>
</evidence>
<keyword evidence="3" id="KW-1185">Reference proteome</keyword>
<organism evidence="2 3">
    <name type="scientific">Aegilops tauschii subsp. strangulata</name>
    <name type="common">Goatgrass</name>
    <dbReference type="NCBI Taxonomy" id="200361"/>
    <lineage>
        <taxon>Eukaryota</taxon>
        <taxon>Viridiplantae</taxon>
        <taxon>Streptophyta</taxon>
        <taxon>Embryophyta</taxon>
        <taxon>Tracheophyta</taxon>
        <taxon>Spermatophyta</taxon>
        <taxon>Magnoliopsida</taxon>
        <taxon>Liliopsida</taxon>
        <taxon>Poales</taxon>
        <taxon>Poaceae</taxon>
        <taxon>BOP clade</taxon>
        <taxon>Pooideae</taxon>
        <taxon>Triticodae</taxon>
        <taxon>Triticeae</taxon>
        <taxon>Triticinae</taxon>
        <taxon>Aegilops</taxon>
    </lineage>
</organism>
<dbReference type="EnsemblPlants" id="AET4Gv20742000.43">
    <property type="protein sequence ID" value="AET4Gv20742000.43"/>
    <property type="gene ID" value="AET4Gv20742000"/>
</dbReference>
<accession>A0A453J058</accession>
<evidence type="ECO:0000313" key="3">
    <source>
        <dbReference type="Proteomes" id="UP000015105"/>
    </source>
</evidence>
<sequence length="229" mass="24470">MALPGGPAAPTPEPEPLRLAEEEVREAELFEDAVDVSPTASAHPVTWREGEAAPSSSPSMSVSIPHRHEAGAADEEEEAYESPPASGASGHTGIDGPGWSPSVSESREGSASTLGQRAEEVGNWVAPSGAAGSPGMEDSRSRSSSAPPSPRPPSSPAPQTRPHPRHVRTSSFQRFRQQMQRAWKWGPVGGGGDAERSPREQLLRTTVNIEAMANQKRQWYQVHAKVRVH</sequence>
<reference evidence="2" key="4">
    <citation type="submission" date="2019-03" db="UniProtKB">
        <authorList>
            <consortium name="EnsemblPlants"/>
        </authorList>
    </citation>
    <scope>IDENTIFICATION</scope>
</reference>
<dbReference type="AlphaFoldDB" id="A0A453J058"/>
<reference evidence="3" key="1">
    <citation type="journal article" date="2014" name="Science">
        <title>Ancient hybridizations among the ancestral genomes of bread wheat.</title>
        <authorList>
            <consortium name="International Wheat Genome Sequencing Consortium,"/>
            <person name="Marcussen T."/>
            <person name="Sandve S.R."/>
            <person name="Heier L."/>
            <person name="Spannagl M."/>
            <person name="Pfeifer M."/>
            <person name="Jakobsen K.S."/>
            <person name="Wulff B.B."/>
            <person name="Steuernagel B."/>
            <person name="Mayer K.F."/>
            <person name="Olsen O.A."/>
        </authorList>
    </citation>
    <scope>NUCLEOTIDE SEQUENCE [LARGE SCALE GENOMIC DNA]</scope>
    <source>
        <strain evidence="3">cv. AL8/78</strain>
    </source>
</reference>
<reference evidence="3" key="2">
    <citation type="journal article" date="2017" name="Nat. Plants">
        <title>The Aegilops tauschii genome reveals multiple impacts of transposons.</title>
        <authorList>
            <person name="Zhao G."/>
            <person name="Zou C."/>
            <person name="Li K."/>
            <person name="Wang K."/>
            <person name="Li T."/>
            <person name="Gao L."/>
            <person name="Zhang X."/>
            <person name="Wang H."/>
            <person name="Yang Z."/>
            <person name="Liu X."/>
            <person name="Jiang W."/>
            <person name="Mao L."/>
            <person name="Kong X."/>
            <person name="Jiao Y."/>
            <person name="Jia J."/>
        </authorList>
    </citation>
    <scope>NUCLEOTIDE SEQUENCE [LARGE SCALE GENOMIC DNA]</scope>
    <source>
        <strain evidence="3">cv. AL8/78</strain>
    </source>
</reference>
<proteinExistence type="predicted"/>
<dbReference type="Proteomes" id="UP000015105">
    <property type="component" value="Chromosome 4D"/>
</dbReference>
<protein>
    <submittedName>
        <fullName evidence="2">Uncharacterized protein</fullName>
    </submittedName>
</protein>